<accession>A0ABS3HF48</accession>
<evidence type="ECO:0000259" key="1">
    <source>
        <dbReference type="Pfam" id="PF12728"/>
    </source>
</evidence>
<keyword evidence="3" id="KW-1185">Reference proteome</keyword>
<dbReference type="Proteomes" id="UP000664495">
    <property type="component" value="Unassembled WGS sequence"/>
</dbReference>
<proteinExistence type="predicted"/>
<dbReference type="SUPFAM" id="SSF46955">
    <property type="entry name" value="Putative DNA-binding domain"/>
    <property type="match status" value="1"/>
</dbReference>
<dbReference type="Pfam" id="PF12728">
    <property type="entry name" value="HTH_17"/>
    <property type="match status" value="1"/>
</dbReference>
<dbReference type="InterPro" id="IPR041657">
    <property type="entry name" value="HTH_17"/>
</dbReference>
<protein>
    <submittedName>
        <fullName evidence="2">Helix-turn-helix domain-containing protein</fullName>
    </submittedName>
</protein>
<dbReference type="RefSeq" id="WP_207107860.1">
    <property type="nucleotide sequence ID" value="NZ_JAFLVR010000018.1"/>
</dbReference>
<name>A0ABS3HF48_9ENTE</name>
<comment type="caution">
    <text evidence="2">The sequence shown here is derived from an EMBL/GenBank/DDBJ whole genome shotgun (WGS) entry which is preliminary data.</text>
</comment>
<dbReference type="EMBL" id="JAFLVR010000018">
    <property type="protein sequence ID" value="MBO0452081.1"/>
    <property type="molecule type" value="Genomic_DNA"/>
</dbReference>
<dbReference type="Gene3D" id="1.10.10.10">
    <property type="entry name" value="Winged helix-like DNA-binding domain superfamily/Winged helix DNA-binding domain"/>
    <property type="match status" value="1"/>
</dbReference>
<gene>
    <name evidence="2" type="ORF">JZO85_07370</name>
</gene>
<evidence type="ECO:0000313" key="3">
    <source>
        <dbReference type="Proteomes" id="UP000664495"/>
    </source>
</evidence>
<organism evidence="2 3">
    <name type="scientific">Candidatus Enterococcus murrayae</name>
    <dbReference type="NCBI Taxonomy" id="2815321"/>
    <lineage>
        <taxon>Bacteria</taxon>
        <taxon>Bacillati</taxon>
        <taxon>Bacillota</taxon>
        <taxon>Bacilli</taxon>
        <taxon>Lactobacillales</taxon>
        <taxon>Enterococcaceae</taxon>
        <taxon>Enterococcus</taxon>
    </lineage>
</organism>
<dbReference type="InterPro" id="IPR009061">
    <property type="entry name" value="DNA-bd_dom_put_sf"/>
</dbReference>
<dbReference type="InterPro" id="IPR036388">
    <property type="entry name" value="WH-like_DNA-bd_sf"/>
</dbReference>
<evidence type="ECO:0000313" key="2">
    <source>
        <dbReference type="EMBL" id="MBO0452081.1"/>
    </source>
</evidence>
<sequence>MINNVITKQDLNDLKVNIVKEILVALNLKLENRYLAKKETCKYLKISNNTLDKWILQGLPVLRINGVLRFDRVAIDKWLDERV</sequence>
<feature type="domain" description="Helix-turn-helix" evidence="1">
    <location>
        <begin position="38"/>
        <end position="82"/>
    </location>
</feature>
<reference evidence="2 3" key="1">
    <citation type="submission" date="2021-03" db="EMBL/GenBank/DDBJ databases">
        <title>Enterococcal diversity collection.</title>
        <authorList>
            <person name="Gilmore M.S."/>
            <person name="Schwartzman J."/>
            <person name="Van Tyne D."/>
            <person name="Martin M."/>
            <person name="Earl A.M."/>
            <person name="Manson A.L."/>
            <person name="Straub T."/>
            <person name="Salamzade R."/>
            <person name="Saavedra J."/>
            <person name="Lebreton F."/>
            <person name="Prichula J."/>
            <person name="Schaufler K."/>
            <person name="Gaca A."/>
            <person name="Sgardioli B."/>
            <person name="Wagenaar J."/>
            <person name="Strong T."/>
        </authorList>
    </citation>
    <scope>NUCLEOTIDE SEQUENCE [LARGE SCALE GENOMIC DNA]</scope>
    <source>
        <strain evidence="2 3">MJM16</strain>
    </source>
</reference>